<dbReference type="RefSeq" id="WP_214173877.1">
    <property type="nucleotide sequence ID" value="NZ_JAHCVK010000001.1"/>
</dbReference>
<reference evidence="1 2" key="1">
    <citation type="submission" date="2021-05" db="EMBL/GenBank/DDBJ databases">
        <title>The draft genome of Geobacter luticola JCM 17780.</title>
        <authorList>
            <person name="Xu Z."/>
            <person name="Masuda Y."/>
            <person name="Itoh H."/>
            <person name="Senoo K."/>
        </authorList>
    </citation>
    <scope>NUCLEOTIDE SEQUENCE [LARGE SCALE GENOMIC DNA]</scope>
    <source>
        <strain evidence="1 2">JCM 17780</strain>
    </source>
</reference>
<keyword evidence="2" id="KW-1185">Reference proteome</keyword>
<protein>
    <submittedName>
        <fullName evidence="1">Uncharacterized protein</fullName>
    </submittedName>
</protein>
<name>A0ABS5S940_9BACT</name>
<dbReference type="NCBIfam" id="NF045719">
    <property type="entry name" value="GSU3473_fam"/>
    <property type="match status" value="1"/>
</dbReference>
<sequence length="77" mass="8586">MLIPVVYTNGSNGFVPSTALDYLIEEREVIAFWGSDGLMRACRDPLQKEPHPDLEGTNHIPSNGVILHPYRHISLGE</sequence>
<organism evidence="1 2">
    <name type="scientific">Geomobilimonas luticola</name>
    <dbReference type="NCBI Taxonomy" id="1114878"/>
    <lineage>
        <taxon>Bacteria</taxon>
        <taxon>Pseudomonadati</taxon>
        <taxon>Thermodesulfobacteriota</taxon>
        <taxon>Desulfuromonadia</taxon>
        <taxon>Geobacterales</taxon>
        <taxon>Geobacteraceae</taxon>
        <taxon>Geomobilimonas</taxon>
    </lineage>
</organism>
<evidence type="ECO:0000313" key="2">
    <source>
        <dbReference type="Proteomes" id="UP000756860"/>
    </source>
</evidence>
<comment type="caution">
    <text evidence="1">The sequence shown here is derived from an EMBL/GenBank/DDBJ whole genome shotgun (WGS) entry which is preliminary data.</text>
</comment>
<evidence type="ECO:0000313" key="1">
    <source>
        <dbReference type="EMBL" id="MBT0651889.1"/>
    </source>
</evidence>
<accession>A0ABS5S940</accession>
<dbReference type="InterPro" id="IPR054686">
    <property type="entry name" value="GSU3473-like"/>
</dbReference>
<proteinExistence type="predicted"/>
<dbReference type="EMBL" id="JAHCVK010000001">
    <property type="protein sequence ID" value="MBT0651889.1"/>
    <property type="molecule type" value="Genomic_DNA"/>
</dbReference>
<dbReference type="Proteomes" id="UP000756860">
    <property type="component" value="Unassembled WGS sequence"/>
</dbReference>
<gene>
    <name evidence="1" type="ORF">KI810_02370</name>
</gene>